<evidence type="ECO:0000313" key="9">
    <source>
        <dbReference type="Proteomes" id="UP001500483"/>
    </source>
</evidence>
<feature type="transmembrane region" description="Helical" evidence="6">
    <location>
        <begin position="147"/>
        <end position="166"/>
    </location>
</feature>
<dbReference type="PANTHER" id="PTHR30086:SF20">
    <property type="entry name" value="ARGININE EXPORTER PROTEIN ARGO-RELATED"/>
    <property type="match status" value="1"/>
</dbReference>
<dbReference type="PANTHER" id="PTHR30086">
    <property type="entry name" value="ARGININE EXPORTER PROTEIN ARGO"/>
    <property type="match status" value="1"/>
</dbReference>
<keyword evidence="9" id="KW-1185">Reference proteome</keyword>
<protein>
    <submittedName>
        <fullName evidence="8">LysE family translocator</fullName>
    </submittedName>
</protein>
<reference evidence="9" key="2">
    <citation type="journal article" date="2019" name="Int. J. Syst. Evol. Microbiol.">
        <title>The Global Catalogue of Microorganisms (GCM) 10K type strain sequencing project: providing services to taxonomists for standard genome sequencing and annotation.</title>
        <authorList>
            <consortium name="The Broad Institute Genomics Platform"/>
            <consortium name="The Broad Institute Genome Sequencing Center for Infectious Disease"/>
            <person name="Wu L."/>
            <person name="Ma J."/>
        </authorList>
    </citation>
    <scope>NUCLEOTIDE SEQUENCE [LARGE SCALE GENOMIC DNA]</scope>
    <source>
        <strain evidence="9">JCM 9687</strain>
    </source>
</reference>
<evidence type="ECO:0000313" key="8">
    <source>
        <dbReference type="EMBL" id="GAA3355292.1"/>
    </source>
</evidence>
<proteinExistence type="predicted"/>
<dbReference type="InterPro" id="IPR001123">
    <property type="entry name" value="LeuE-type"/>
</dbReference>
<dbReference type="EMBL" id="BAAAYK010000022">
    <property type="protein sequence ID" value="GAA3353760.1"/>
    <property type="molecule type" value="Genomic_DNA"/>
</dbReference>
<reference evidence="8" key="3">
    <citation type="submission" date="2023-12" db="EMBL/GenBank/DDBJ databases">
        <authorList>
            <person name="Sun Q."/>
            <person name="Inoue M."/>
        </authorList>
    </citation>
    <scope>NUCLEOTIDE SEQUENCE</scope>
    <source>
        <strain evidence="8">JCM 9687</strain>
    </source>
</reference>
<feature type="transmembrane region" description="Helical" evidence="6">
    <location>
        <begin position="187"/>
        <end position="206"/>
    </location>
</feature>
<organism evidence="8 9">
    <name type="scientific">Saccharopolyspora gregorii</name>
    <dbReference type="NCBI Taxonomy" id="33914"/>
    <lineage>
        <taxon>Bacteria</taxon>
        <taxon>Bacillati</taxon>
        <taxon>Actinomycetota</taxon>
        <taxon>Actinomycetes</taxon>
        <taxon>Pseudonocardiales</taxon>
        <taxon>Pseudonocardiaceae</taxon>
        <taxon>Saccharopolyspora</taxon>
    </lineage>
</organism>
<comment type="subcellular location">
    <subcellularLocation>
        <location evidence="1">Cell membrane</location>
        <topology evidence="1">Multi-pass membrane protein</topology>
    </subcellularLocation>
</comment>
<keyword evidence="2" id="KW-1003">Cell membrane</keyword>
<keyword evidence="3 6" id="KW-0812">Transmembrane</keyword>
<evidence type="ECO:0000256" key="1">
    <source>
        <dbReference type="ARBA" id="ARBA00004651"/>
    </source>
</evidence>
<accession>A0ABP6RMC1</accession>
<gene>
    <name evidence="7" type="ORF">GCM10020366_08150</name>
    <name evidence="8" type="ORF">GCM10020366_14820</name>
</gene>
<evidence type="ECO:0000256" key="3">
    <source>
        <dbReference type="ARBA" id="ARBA00022692"/>
    </source>
</evidence>
<dbReference type="Pfam" id="PF01810">
    <property type="entry name" value="LysE"/>
    <property type="match status" value="1"/>
</dbReference>
<sequence length="209" mass="22067">MPFVLFVIVVTLAPGPDMALGLRNSIRGGSTGMWWTGLGCCAGLLVHAAISVAGLSALLAASAVAYTALKLGGAAYLVWLGATTLWKSIRNRHEAPAAALPEPQPVAGGLTRRAAFRQGLVSNVLNPKIILLFLTLLPQFISPGEPRALTSMILTVAFLAVALVYWRLASWLVGGLRELLSRRKVKLALERATGTVMIALGLRVAFESG</sequence>
<reference evidence="8" key="1">
    <citation type="journal article" date="2014" name="Int. J. Syst. Evol. Microbiol.">
        <title>Complete genome of a new Firmicutes species belonging to the dominant human colonic microbiota ('Ruminococcus bicirculans') reveals two chromosomes and a selective capacity to utilize plant glucans.</title>
        <authorList>
            <consortium name="NISC Comparative Sequencing Program"/>
            <person name="Wegmann U."/>
            <person name="Louis P."/>
            <person name="Goesmann A."/>
            <person name="Henrissat B."/>
            <person name="Duncan S.H."/>
            <person name="Flint H.J."/>
        </authorList>
    </citation>
    <scope>NUCLEOTIDE SEQUENCE</scope>
    <source>
        <strain evidence="8">JCM 9687</strain>
    </source>
</reference>
<evidence type="ECO:0000256" key="5">
    <source>
        <dbReference type="ARBA" id="ARBA00023136"/>
    </source>
</evidence>
<evidence type="ECO:0000256" key="4">
    <source>
        <dbReference type="ARBA" id="ARBA00022989"/>
    </source>
</evidence>
<keyword evidence="4 6" id="KW-1133">Transmembrane helix</keyword>
<comment type="caution">
    <text evidence="8">The sequence shown here is derived from an EMBL/GenBank/DDBJ whole genome shotgun (WGS) entry which is preliminary data.</text>
</comment>
<name>A0ABP6RMC1_9PSEU</name>
<evidence type="ECO:0000256" key="2">
    <source>
        <dbReference type="ARBA" id="ARBA00022475"/>
    </source>
</evidence>
<dbReference type="PIRSF" id="PIRSF006324">
    <property type="entry name" value="LeuE"/>
    <property type="match status" value="1"/>
</dbReference>
<keyword evidence="5 6" id="KW-0472">Membrane</keyword>
<evidence type="ECO:0000313" key="7">
    <source>
        <dbReference type="EMBL" id="GAA3353760.1"/>
    </source>
</evidence>
<dbReference type="EMBL" id="BAAAYK010000038">
    <property type="protein sequence ID" value="GAA3355292.1"/>
    <property type="molecule type" value="Genomic_DNA"/>
</dbReference>
<evidence type="ECO:0000256" key="6">
    <source>
        <dbReference type="SAM" id="Phobius"/>
    </source>
</evidence>
<dbReference type="Proteomes" id="UP001500483">
    <property type="component" value="Unassembled WGS sequence"/>
</dbReference>
<feature type="transmembrane region" description="Helical" evidence="6">
    <location>
        <begin position="120"/>
        <end position="141"/>
    </location>
</feature>